<reference evidence="1" key="1">
    <citation type="submission" date="2020-05" db="EMBL/GenBank/DDBJ databases">
        <authorList>
            <person name="Chiriac C."/>
            <person name="Salcher M."/>
            <person name="Ghai R."/>
            <person name="Kavagutti S V."/>
        </authorList>
    </citation>
    <scope>NUCLEOTIDE SEQUENCE</scope>
</reference>
<organism evidence="1">
    <name type="scientific">freshwater metagenome</name>
    <dbReference type="NCBI Taxonomy" id="449393"/>
    <lineage>
        <taxon>unclassified sequences</taxon>
        <taxon>metagenomes</taxon>
        <taxon>ecological metagenomes</taxon>
    </lineage>
</organism>
<dbReference type="EMBL" id="CAFBPW010000277">
    <property type="protein sequence ID" value="CAB5040242.1"/>
    <property type="molecule type" value="Genomic_DNA"/>
</dbReference>
<accession>A0A6J7SHB2</accession>
<protein>
    <submittedName>
        <fullName evidence="1">Unannotated protein</fullName>
    </submittedName>
</protein>
<sequence length="53" mass="6207">MLREDPPATRYCDLMTSATDALQTRRDRARRGHLNDQIYSPHIDAELKRTRGH</sequence>
<evidence type="ECO:0000313" key="1">
    <source>
        <dbReference type="EMBL" id="CAB5040242.1"/>
    </source>
</evidence>
<name>A0A6J7SHB2_9ZZZZ</name>
<dbReference type="AlphaFoldDB" id="A0A6J7SHB2"/>
<gene>
    <name evidence="1" type="ORF">UFOPK4173_01792</name>
</gene>
<proteinExistence type="predicted"/>